<dbReference type="PANTHER" id="PTHR11669">
    <property type="entry name" value="REPLICATION FACTOR C / DNA POLYMERASE III GAMMA-TAU SUBUNIT"/>
    <property type="match status" value="1"/>
</dbReference>
<dbReference type="GO" id="GO:0006261">
    <property type="term" value="P:DNA-templated DNA replication"/>
    <property type="evidence" value="ECO:0007669"/>
    <property type="project" value="TreeGrafter"/>
</dbReference>
<dbReference type="GO" id="GO:0009360">
    <property type="term" value="C:DNA polymerase III complex"/>
    <property type="evidence" value="ECO:0007669"/>
    <property type="project" value="TreeGrafter"/>
</dbReference>
<dbReference type="NCBIfam" id="TIGR00678">
    <property type="entry name" value="holB"/>
    <property type="match status" value="1"/>
</dbReference>
<dbReference type="InterPro" id="IPR009056">
    <property type="entry name" value="Cyt_c-like_dom"/>
</dbReference>
<keyword evidence="5" id="KW-0808">Transferase</keyword>
<dbReference type="InterPro" id="IPR027417">
    <property type="entry name" value="P-loop_NTPase"/>
</dbReference>
<evidence type="ECO:0000256" key="2">
    <source>
        <dbReference type="ARBA" id="ARBA00023004"/>
    </source>
</evidence>
<evidence type="ECO:0000256" key="3">
    <source>
        <dbReference type="PROSITE-ProRule" id="PRU00433"/>
    </source>
</evidence>
<dbReference type="PROSITE" id="PS51007">
    <property type="entry name" value="CYTC"/>
    <property type="match status" value="1"/>
</dbReference>
<accession>A0A916J5J6</accession>
<dbReference type="GO" id="GO:0009055">
    <property type="term" value="F:electron transfer activity"/>
    <property type="evidence" value="ECO:0007669"/>
    <property type="project" value="InterPro"/>
</dbReference>
<dbReference type="AlphaFoldDB" id="A0A916J5J6"/>
<keyword evidence="5" id="KW-0548">Nucleotidyltransferase</keyword>
<evidence type="ECO:0000259" key="4">
    <source>
        <dbReference type="PROSITE" id="PS51007"/>
    </source>
</evidence>
<keyword evidence="5" id="KW-0239">DNA-directed DNA polymerase</keyword>
<dbReference type="Proteomes" id="UP000742786">
    <property type="component" value="Unassembled WGS sequence"/>
</dbReference>
<gene>
    <name evidence="5" type="primary">holB</name>
    <name evidence="5" type="ORF">GTOL_10726</name>
</gene>
<keyword evidence="3" id="KW-0349">Heme</keyword>
<keyword evidence="1 3" id="KW-0479">Metal-binding</keyword>
<dbReference type="Gene3D" id="3.40.50.300">
    <property type="entry name" value="P-loop containing nucleotide triphosphate hydrolases"/>
    <property type="match status" value="1"/>
</dbReference>
<dbReference type="GO" id="GO:0003887">
    <property type="term" value="F:DNA-directed DNA polymerase activity"/>
    <property type="evidence" value="ECO:0007669"/>
    <property type="project" value="UniProtKB-KW"/>
</dbReference>
<dbReference type="GO" id="GO:0008408">
    <property type="term" value="F:3'-5' exonuclease activity"/>
    <property type="evidence" value="ECO:0007669"/>
    <property type="project" value="InterPro"/>
</dbReference>
<dbReference type="PANTHER" id="PTHR11669:SF8">
    <property type="entry name" value="DNA POLYMERASE III SUBUNIT DELTA"/>
    <property type="match status" value="1"/>
</dbReference>
<sequence>MIVNKIFSWQESIWESLLAQPANLPHAMLFIGPAGTGKGLFADQLAARLLCESAQGSQPACGICDGCHLLATDNHPDFRKITLESDVEEEEGAEKSTAKSKKKSAAPAMQIKIDQIRALEDFVFVGSHRQGKRVVVINPADAMNVAATNSLLKILEEPPSSVYFLLVSSNSKRLLPTLRSRCRQMLFGIPNVVVASAWLKAEGVREPEQLLGLAGGAPLKALALKEEGSAAVVDEAIEPLYRPPLEPIALAAHWEALRKKNPGFLLEHLIDAVQKWLYDLTRVRNGSTPRYLPDSQKELLTVAPKISVARLNRCYADLLKIRATARHPLNELLFLEDLAARCAAALSLPRS</sequence>
<protein>
    <submittedName>
        <fullName evidence="5">DNA-directed DNA polymerase III, delta subunit</fullName>
        <ecNumber evidence="5">2.7.7.7</ecNumber>
    </submittedName>
</protein>
<name>A0A916J5J6_9PROT</name>
<dbReference type="SUPFAM" id="SSF52540">
    <property type="entry name" value="P-loop containing nucleoside triphosphate hydrolases"/>
    <property type="match status" value="1"/>
</dbReference>
<evidence type="ECO:0000313" key="6">
    <source>
        <dbReference type="Proteomes" id="UP000742786"/>
    </source>
</evidence>
<keyword evidence="6" id="KW-1185">Reference proteome</keyword>
<comment type="caution">
    <text evidence="5">The sequence shown here is derived from an EMBL/GenBank/DDBJ whole genome shotgun (WGS) entry which is preliminary data.</text>
</comment>
<keyword evidence="2 3" id="KW-0408">Iron</keyword>
<dbReference type="GO" id="GO:0046872">
    <property type="term" value="F:metal ion binding"/>
    <property type="evidence" value="ECO:0007669"/>
    <property type="project" value="UniProtKB-KW"/>
</dbReference>
<evidence type="ECO:0000313" key="5">
    <source>
        <dbReference type="EMBL" id="CAG4882844.1"/>
    </source>
</evidence>
<dbReference type="GO" id="GO:0020037">
    <property type="term" value="F:heme binding"/>
    <property type="evidence" value="ECO:0007669"/>
    <property type="project" value="InterPro"/>
</dbReference>
<dbReference type="EC" id="2.7.7.7" evidence="5"/>
<dbReference type="RefSeq" id="WP_220634874.1">
    <property type="nucleotide sequence ID" value="NZ_CAJQUM010000001.1"/>
</dbReference>
<organism evidence="5 6">
    <name type="scientific">Georgfuchsia toluolica</name>
    <dbReference type="NCBI Taxonomy" id="424218"/>
    <lineage>
        <taxon>Bacteria</taxon>
        <taxon>Pseudomonadati</taxon>
        <taxon>Pseudomonadota</taxon>
        <taxon>Betaproteobacteria</taxon>
        <taxon>Nitrosomonadales</taxon>
        <taxon>Sterolibacteriaceae</taxon>
        <taxon>Georgfuchsia</taxon>
    </lineage>
</organism>
<proteinExistence type="predicted"/>
<dbReference type="InterPro" id="IPR004622">
    <property type="entry name" value="DNA_pol_HolB"/>
</dbReference>
<dbReference type="InterPro" id="IPR050238">
    <property type="entry name" value="DNA_Rep/Repair_Clamp_Loader"/>
</dbReference>
<feature type="domain" description="Cytochrome c" evidence="4">
    <location>
        <begin position="32"/>
        <end position="281"/>
    </location>
</feature>
<dbReference type="EMBL" id="CAJQUM010000001">
    <property type="protein sequence ID" value="CAG4882844.1"/>
    <property type="molecule type" value="Genomic_DNA"/>
</dbReference>
<dbReference type="Pfam" id="PF13177">
    <property type="entry name" value="DNA_pol3_delta2"/>
    <property type="match status" value="1"/>
</dbReference>
<reference evidence="5" key="1">
    <citation type="submission" date="2021-04" db="EMBL/GenBank/DDBJ databases">
        <authorList>
            <person name="Hornung B."/>
        </authorList>
    </citation>
    <scope>NUCLEOTIDE SEQUENCE</scope>
    <source>
        <strain evidence="5">G5G6</strain>
    </source>
</reference>
<evidence type="ECO:0000256" key="1">
    <source>
        <dbReference type="ARBA" id="ARBA00022723"/>
    </source>
</evidence>